<dbReference type="EMBL" id="SMAK01000002">
    <property type="protein sequence ID" value="TCT12566.1"/>
    <property type="molecule type" value="Genomic_DNA"/>
</dbReference>
<dbReference type="InterPro" id="IPR025870">
    <property type="entry name" value="Glyoxalase-like_dom"/>
</dbReference>
<dbReference type="Pfam" id="PF13468">
    <property type="entry name" value="Glyoxalase_3"/>
    <property type="match status" value="1"/>
</dbReference>
<evidence type="ECO:0000313" key="2">
    <source>
        <dbReference type="EMBL" id="TCT12566.1"/>
    </source>
</evidence>
<protein>
    <submittedName>
        <fullName evidence="2">Glyoxalase-like protein</fullName>
    </submittedName>
</protein>
<evidence type="ECO:0000313" key="3">
    <source>
        <dbReference type="Proteomes" id="UP000295678"/>
    </source>
</evidence>
<sequence length="292" mass="31852">MARGIDHLVIAVHGFERARQVYGRLGLTLTPVALHPFGTQNSLVQLHGSFLELLSVVEPDAFPVPPPGGFSFPRFNHRFLERHEGISMLALDSADADADARGFAEAGIQSYVPFEFGRDARQPDGSVARVGFRLAFASDPFIPEAAFFTCQQLAPQHFWKTEYQRHANTAVEIAEVVMVSAAPSDHHAFFEAFAGTRDVRATSMGLKVETSRGMIRIDTPDAVHATWGDAIPRADYRTPRFAGFVVGVRDLAAAQDCLDRAGVRHDKRASRLVVAAAEAMGAAIAFQPVQNL</sequence>
<feature type="domain" description="VOC" evidence="1">
    <location>
        <begin position="4"/>
        <end position="150"/>
    </location>
</feature>
<dbReference type="SUPFAM" id="SSF54593">
    <property type="entry name" value="Glyoxalase/Bleomycin resistance protein/Dihydroxybiphenyl dioxygenase"/>
    <property type="match status" value="1"/>
</dbReference>
<dbReference type="PANTHER" id="PTHR40265:SF1">
    <property type="entry name" value="GLYOXALASE-LIKE DOMAIN-CONTAINING PROTEIN"/>
    <property type="match status" value="1"/>
</dbReference>
<dbReference type="Proteomes" id="UP000295678">
    <property type="component" value="Unassembled WGS sequence"/>
</dbReference>
<comment type="caution">
    <text evidence="2">The sequence shown here is derived from an EMBL/GenBank/DDBJ whole genome shotgun (WGS) entry which is preliminary data.</text>
</comment>
<gene>
    <name evidence="2" type="ORF">EDC22_102251</name>
</gene>
<keyword evidence="3" id="KW-1185">Reference proteome</keyword>
<dbReference type="PANTHER" id="PTHR40265">
    <property type="entry name" value="BLL2707 PROTEIN"/>
    <property type="match status" value="1"/>
</dbReference>
<proteinExistence type="predicted"/>
<reference evidence="2 3" key="1">
    <citation type="submission" date="2019-03" db="EMBL/GenBank/DDBJ databases">
        <title>Genomic Encyclopedia of Type Strains, Phase IV (KMG-IV): sequencing the most valuable type-strain genomes for metagenomic binning, comparative biology and taxonomic classification.</title>
        <authorList>
            <person name="Goeker M."/>
        </authorList>
    </citation>
    <scope>NUCLEOTIDE SEQUENCE [LARGE SCALE GENOMIC DNA]</scope>
    <source>
        <strain evidence="2 3">DSM 19345</strain>
    </source>
</reference>
<dbReference type="InterPro" id="IPR029068">
    <property type="entry name" value="Glyas_Bleomycin-R_OHBP_Dase"/>
</dbReference>
<dbReference type="InterPro" id="IPR037523">
    <property type="entry name" value="VOC_core"/>
</dbReference>
<evidence type="ECO:0000259" key="1">
    <source>
        <dbReference type="PROSITE" id="PS51819"/>
    </source>
</evidence>
<dbReference type="Gene3D" id="3.10.180.10">
    <property type="entry name" value="2,3-Dihydroxybiphenyl 1,2-Dioxygenase, domain 1"/>
    <property type="match status" value="1"/>
</dbReference>
<dbReference type="RefSeq" id="WP_132805339.1">
    <property type="nucleotide sequence ID" value="NZ_SMAK01000002.1"/>
</dbReference>
<dbReference type="AlphaFoldDB" id="A0A4R3MG94"/>
<organism evidence="2 3">
    <name type="scientific">Tepidamorphus gemmatus</name>
    <dbReference type="NCBI Taxonomy" id="747076"/>
    <lineage>
        <taxon>Bacteria</taxon>
        <taxon>Pseudomonadati</taxon>
        <taxon>Pseudomonadota</taxon>
        <taxon>Alphaproteobacteria</taxon>
        <taxon>Hyphomicrobiales</taxon>
        <taxon>Tepidamorphaceae</taxon>
        <taxon>Tepidamorphus</taxon>
    </lineage>
</organism>
<dbReference type="OrthoDB" id="9812467at2"/>
<dbReference type="PROSITE" id="PS51819">
    <property type="entry name" value="VOC"/>
    <property type="match status" value="1"/>
</dbReference>
<name>A0A4R3MG94_9HYPH</name>
<accession>A0A4R3MG94</accession>